<sequence>MALRLASKINRNILTTFSKRTASSQRCVSGVAPDKKDDQQQQQKQAAVLPHSNRLVELIAQPYKVCRPRTTPIRTNHYHQKMQPIPFPRYAEEISARTARSRTVAQRMSMMNLSLQSGNLLEERVPSSDAAVRNYSTCGNKKKSEKKCKAVEQKTTCQKLPLQNCMQAKKTICRGREYIHKPCEKKQAPYPCFSETCVEEPYNKPSECKLCPWKPEDHPNFKPTKKNYHTNSERPSKSPGKLEDVAEVDEVYEAMNEVVQEKEAERSFEWLDNLRSDAGIPSMHLAGKKPKTRKCTKFPFKKETYEIGKKQVKPAPVDKCAKKKRKLIVDCPDEKEDKCATSLERAAAGMQCEGCRDGGDERDKHCPPIDNSLCDDKPQKCVKIKKKPKICPTDLIKKPGYSPNEQNKKNKKKKKKNVPVKKASNAPSFVTAVEYPAMPQPPRIHY</sequence>
<dbReference type="Pfam" id="PF07248">
    <property type="entry name" value="DUF1431"/>
    <property type="match status" value="1"/>
</dbReference>
<dbReference type="Proteomes" id="UP000695000">
    <property type="component" value="Unplaced"/>
</dbReference>
<feature type="region of interest" description="Disordered" evidence="1">
    <location>
        <begin position="221"/>
        <end position="242"/>
    </location>
</feature>
<feature type="compositionally biased region" description="Basic residues" evidence="1">
    <location>
        <begin position="409"/>
        <end position="419"/>
    </location>
</feature>
<accession>A0ABM1M6T5</accession>
<dbReference type="InterPro" id="IPR006611">
    <property type="entry name" value="DUF1431_DROsp"/>
</dbReference>
<name>A0ABM1M6T5_NICVS</name>
<feature type="compositionally biased region" description="Basic and acidic residues" evidence="1">
    <location>
        <begin position="231"/>
        <end position="242"/>
    </location>
</feature>
<protein>
    <submittedName>
        <fullName evidence="3">Uncharacterized protein LOC108558013</fullName>
    </submittedName>
</protein>
<gene>
    <name evidence="3" type="primary">LOC108558013</name>
</gene>
<feature type="region of interest" description="Disordered" evidence="1">
    <location>
        <begin position="394"/>
        <end position="446"/>
    </location>
</feature>
<evidence type="ECO:0000313" key="3">
    <source>
        <dbReference type="RefSeq" id="XP_017770285.1"/>
    </source>
</evidence>
<reference evidence="3" key="1">
    <citation type="submission" date="2025-08" db="UniProtKB">
        <authorList>
            <consortium name="RefSeq"/>
        </authorList>
    </citation>
    <scope>IDENTIFICATION</scope>
    <source>
        <tissue evidence="3">Whole Larva</tissue>
    </source>
</reference>
<evidence type="ECO:0000256" key="1">
    <source>
        <dbReference type="SAM" id="MobiDB-lite"/>
    </source>
</evidence>
<keyword evidence="2" id="KW-1185">Reference proteome</keyword>
<dbReference type="RefSeq" id="XP_017770285.1">
    <property type="nucleotide sequence ID" value="XM_017914796.1"/>
</dbReference>
<dbReference type="GeneID" id="108558013"/>
<evidence type="ECO:0000313" key="2">
    <source>
        <dbReference type="Proteomes" id="UP000695000"/>
    </source>
</evidence>
<organism evidence="2 3">
    <name type="scientific">Nicrophorus vespilloides</name>
    <name type="common">Boreal carrion beetle</name>
    <dbReference type="NCBI Taxonomy" id="110193"/>
    <lineage>
        <taxon>Eukaryota</taxon>
        <taxon>Metazoa</taxon>
        <taxon>Ecdysozoa</taxon>
        <taxon>Arthropoda</taxon>
        <taxon>Hexapoda</taxon>
        <taxon>Insecta</taxon>
        <taxon>Pterygota</taxon>
        <taxon>Neoptera</taxon>
        <taxon>Endopterygota</taxon>
        <taxon>Coleoptera</taxon>
        <taxon>Polyphaga</taxon>
        <taxon>Staphyliniformia</taxon>
        <taxon>Silphidae</taxon>
        <taxon>Nicrophorinae</taxon>
        <taxon>Nicrophorus</taxon>
    </lineage>
</organism>
<proteinExistence type="predicted"/>